<evidence type="ECO:0000313" key="3">
    <source>
        <dbReference type="Proteomes" id="UP000273854"/>
    </source>
</evidence>
<dbReference type="RefSeq" id="WP_122208901.1">
    <property type="nucleotide sequence ID" value="NZ_RBTP01000042.1"/>
</dbReference>
<dbReference type="OrthoDB" id="6999993at2"/>
<dbReference type="AlphaFoldDB" id="A0A3M5P9J2"/>
<proteinExistence type="predicted"/>
<sequence length="86" mass="9248">MATVKNDTSSVDEGVRQSKPVAQLASPPSAFAPATRTYRDKLYTSRTLILTDNRTLAVVAGQVTVPADDTAALDCLHQHPDLEPLE</sequence>
<dbReference type="EMBL" id="RBTP01000042">
    <property type="protein sequence ID" value="RMT80626.1"/>
    <property type="molecule type" value="Genomic_DNA"/>
</dbReference>
<dbReference type="Proteomes" id="UP000273854">
    <property type="component" value="Unassembled WGS sequence"/>
</dbReference>
<accession>A0A3M5P9J2</accession>
<gene>
    <name evidence="2" type="ORF">ALP40_00886</name>
</gene>
<reference evidence="2 3" key="1">
    <citation type="submission" date="2018-08" db="EMBL/GenBank/DDBJ databases">
        <title>Recombination of ecologically and evolutionarily significant loci maintains genetic cohesion in the Pseudomonas syringae species complex.</title>
        <authorList>
            <person name="Dillon M."/>
            <person name="Thakur S."/>
            <person name="Almeida R.N.D."/>
            <person name="Weir B.S."/>
            <person name="Guttman D.S."/>
        </authorList>
    </citation>
    <scope>NUCLEOTIDE SEQUENCE [LARGE SCALE GENOMIC DNA]</scope>
    <source>
        <strain evidence="2 3">ICMP 19473</strain>
    </source>
</reference>
<evidence type="ECO:0000313" key="2">
    <source>
        <dbReference type="EMBL" id="RMT80626.1"/>
    </source>
</evidence>
<feature type="compositionally biased region" description="Polar residues" evidence="1">
    <location>
        <begin position="1"/>
        <end position="11"/>
    </location>
</feature>
<name>A0A3M5P9J2_PSEVI</name>
<organism evidence="2 3">
    <name type="scientific">Pseudomonas viridiflava</name>
    <name type="common">Phytomonas viridiflava</name>
    <dbReference type="NCBI Taxonomy" id="33069"/>
    <lineage>
        <taxon>Bacteria</taxon>
        <taxon>Pseudomonadati</taxon>
        <taxon>Pseudomonadota</taxon>
        <taxon>Gammaproteobacteria</taxon>
        <taxon>Pseudomonadales</taxon>
        <taxon>Pseudomonadaceae</taxon>
        <taxon>Pseudomonas</taxon>
    </lineage>
</organism>
<protein>
    <submittedName>
        <fullName evidence="2">Uncharacterized protein</fullName>
    </submittedName>
</protein>
<evidence type="ECO:0000256" key="1">
    <source>
        <dbReference type="SAM" id="MobiDB-lite"/>
    </source>
</evidence>
<feature type="region of interest" description="Disordered" evidence="1">
    <location>
        <begin position="1"/>
        <end position="30"/>
    </location>
</feature>
<comment type="caution">
    <text evidence="2">The sequence shown here is derived from an EMBL/GenBank/DDBJ whole genome shotgun (WGS) entry which is preliminary data.</text>
</comment>